<dbReference type="GO" id="GO:0019215">
    <property type="term" value="F:intermediate filament binding"/>
    <property type="evidence" value="ECO:0007669"/>
    <property type="project" value="InterPro"/>
</dbReference>
<keyword evidence="1" id="KW-0403">Intermediate filament</keyword>
<feature type="region of interest" description="Disordered" evidence="4">
    <location>
        <begin position="247"/>
        <end position="271"/>
    </location>
</feature>
<protein>
    <recommendedName>
        <fullName evidence="5">IF rod domain-containing protein</fullName>
    </recommendedName>
</protein>
<dbReference type="AlphaFoldDB" id="A0A8C2X532"/>
<dbReference type="Pfam" id="PF00038">
    <property type="entry name" value="Filament"/>
    <property type="match status" value="1"/>
</dbReference>
<dbReference type="SUPFAM" id="SSF64593">
    <property type="entry name" value="Intermediate filament protein, coiled coil region"/>
    <property type="match status" value="2"/>
</dbReference>
<dbReference type="Proteomes" id="UP000694565">
    <property type="component" value="Unplaced"/>
</dbReference>
<dbReference type="GO" id="GO:0031730">
    <property type="term" value="F:CCR5 chemokine receptor binding"/>
    <property type="evidence" value="ECO:0007669"/>
    <property type="project" value="TreeGrafter"/>
</dbReference>
<organism evidence="6 7">
    <name type="scientific">Cyclopterus lumpus</name>
    <name type="common">Lumpsucker</name>
    <dbReference type="NCBI Taxonomy" id="8103"/>
    <lineage>
        <taxon>Eukaryota</taxon>
        <taxon>Metazoa</taxon>
        <taxon>Chordata</taxon>
        <taxon>Craniata</taxon>
        <taxon>Vertebrata</taxon>
        <taxon>Euteleostomi</taxon>
        <taxon>Actinopterygii</taxon>
        <taxon>Neopterygii</taxon>
        <taxon>Teleostei</taxon>
        <taxon>Neoteleostei</taxon>
        <taxon>Acanthomorphata</taxon>
        <taxon>Eupercaria</taxon>
        <taxon>Perciformes</taxon>
        <taxon>Cottioidei</taxon>
        <taxon>Cottales</taxon>
        <taxon>Cyclopteridae</taxon>
        <taxon>Cyclopterus</taxon>
    </lineage>
</organism>
<dbReference type="Gene3D" id="1.20.5.170">
    <property type="match status" value="1"/>
</dbReference>
<evidence type="ECO:0000313" key="7">
    <source>
        <dbReference type="Proteomes" id="UP000694565"/>
    </source>
</evidence>
<dbReference type="PROSITE" id="PS51842">
    <property type="entry name" value="IF_ROD_2"/>
    <property type="match status" value="1"/>
</dbReference>
<evidence type="ECO:0000256" key="2">
    <source>
        <dbReference type="ARBA" id="ARBA00023054"/>
    </source>
</evidence>
<accession>A0A8C2X532</accession>
<reference evidence="6" key="2">
    <citation type="submission" date="2025-09" db="UniProtKB">
        <authorList>
            <consortium name="Ensembl"/>
        </authorList>
    </citation>
    <scope>IDENTIFICATION</scope>
</reference>
<dbReference type="GO" id="GO:0030844">
    <property type="term" value="P:positive regulation of intermediate filament depolymerization"/>
    <property type="evidence" value="ECO:0007669"/>
    <property type="project" value="TreeGrafter"/>
</dbReference>
<keyword evidence="2 3" id="KW-0175">Coiled coil</keyword>
<reference evidence="6" key="1">
    <citation type="submission" date="2025-08" db="UniProtKB">
        <authorList>
            <consortium name="Ensembl"/>
        </authorList>
    </citation>
    <scope>IDENTIFICATION</scope>
</reference>
<proteinExistence type="predicted"/>
<evidence type="ECO:0000313" key="6">
    <source>
        <dbReference type="Ensembl" id="ENSCLMP00005013509.1"/>
    </source>
</evidence>
<dbReference type="PANTHER" id="PTHR47051:SF1">
    <property type="entry name" value="NESTIN"/>
    <property type="match status" value="1"/>
</dbReference>
<sequence length="358" mass="40884">MELRSVRTSFHHGPPGEEKHQMLNLNRRLETYLGRVQLLEEENALLSGEIRGLRSSSRGASGRRWREGLEEELRRARLEVDAAWGDRVHAEVEAGRVAEELRALEEQRRREARAQAEAEGKLEQSRKELEEEQRAQVWLREQVGQLENQVRRLIRTHHEDVAHLEAAASRSRAAVAPTLAQRGYQTADLQQLGQEYSQRATRAWQEAAEAHQGHLDRLEESLHRARTHLAQVGQEKSESQLKLRALEKERESAQAARRHLETTAAQQGDRHSQEILHLQEHSDGLEEQKEELGRQVDHLVLENQGLLQHKASLGLEVAAYRYTASTAANMKTFTTMPGSRHPSMHCVSLPPCTFTMIM</sequence>
<evidence type="ECO:0000256" key="3">
    <source>
        <dbReference type="SAM" id="Coils"/>
    </source>
</evidence>
<feature type="coiled-coil region" evidence="3">
    <location>
        <begin position="87"/>
        <end position="149"/>
    </location>
</feature>
<feature type="domain" description="IF rod" evidence="5">
    <location>
        <begin position="18"/>
        <end position="358"/>
    </location>
</feature>
<dbReference type="Gene3D" id="1.20.5.1160">
    <property type="entry name" value="Vasodilator-stimulated phosphoprotein"/>
    <property type="match status" value="1"/>
</dbReference>
<dbReference type="InterPro" id="IPR031211">
    <property type="entry name" value="Nestin"/>
</dbReference>
<dbReference type="Ensembl" id="ENSCLMT00005014444.1">
    <property type="protein sequence ID" value="ENSCLMP00005013509.1"/>
    <property type="gene ID" value="ENSCLMG00005007172.1"/>
</dbReference>
<dbReference type="PANTHER" id="PTHR47051">
    <property type="entry name" value="NESTIN"/>
    <property type="match status" value="1"/>
</dbReference>
<dbReference type="InterPro" id="IPR039008">
    <property type="entry name" value="IF_rod_dom"/>
</dbReference>
<dbReference type="GO" id="GO:0005882">
    <property type="term" value="C:intermediate filament"/>
    <property type="evidence" value="ECO:0007669"/>
    <property type="project" value="UniProtKB-KW"/>
</dbReference>
<name>A0A8C2X532_CYCLU</name>
<evidence type="ECO:0000256" key="4">
    <source>
        <dbReference type="SAM" id="MobiDB-lite"/>
    </source>
</evidence>
<dbReference type="GeneTree" id="ENSGT00940000169377"/>
<keyword evidence="7" id="KW-1185">Reference proteome</keyword>
<evidence type="ECO:0000259" key="5">
    <source>
        <dbReference type="PROSITE" id="PS51842"/>
    </source>
</evidence>
<dbReference type="SMART" id="SM01391">
    <property type="entry name" value="Filament"/>
    <property type="match status" value="1"/>
</dbReference>
<evidence type="ECO:0000256" key="1">
    <source>
        <dbReference type="ARBA" id="ARBA00022754"/>
    </source>
</evidence>